<organism evidence="4 5">
    <name type="scientific">Streptacidiphilus fuscans</name>
    <dbReference type="NCBI Taxonomy" id="2789292"/>
    <lineage>
        <taxon>Bacteria</taxon>
        <taxon>Bacillati</taxon>
        <taxon>Actinomycetota</taxon>
        <taxon>Actinomycetes</taxon>
        <taxon>Kitasatosporales</taxon>
        <taxon>Streptomycetaceae</taxon>
        <taxon>Streptacidiphilus</taxon>
    </lineage>
</organism>
<feature type="region of interest" description="Disordered" evidence="2">
    <location>
        <begin position="1"/>
        <end position="42"/>
    </location>
</feature>
<dbReference type="Pfam" id="PF01738">
    <property type="entry name" value="DLH"/>
    <property type="match status" value="1"/>
</dbReference>
<protein>
    <submittedName>
        <fullName evidence="4">Dienelactone hydrolase family protein</fullName>
    </submittedName>
</protein>
<feature type="compositionally biased region" description="Basic and acidic residues" evidence="2">
    <location>
        <begin position="12"/>
        <end position="23"/>
    </location>
</feature>
<dbReference type="InterPro" id="IPR050261">
    <property type="entry name" value="FrsA_esterase"/>
</dbReference>
<dbReference type="Gene3D" id="3.40.50.1820">
    <property type="entry name" value="alpha/beta hydrolase"/>
    <property type="match status" value="1"/>
</dbReference>
<evidence type="ECO:0000256" key="1">
    <source>
        <dbReference type="ARBA" id="ARBA00008645"/>
    </source>
</evidence>
<comment type="similarity">
    <text evidence="1">Belongs to the AB hydrolase superfamily.</text>
</comment>
<dbReference type="GO" id="GO:0016787">
    <property type="term" value="F:hydrolase activity"/>
    <property type="evidence" value="ECO:0007669"/>
    <property type="project" value="UniProtKB-KW"/>
</dbReference>
<evidence type="ECO:0000259" key="3">
    <source>
        <dbReference type="Pfam" id="PF01738"/>
    </source>
</evidence>
<evidence type="ECO:0000313" key="5">
    <source>
        <dbReference type="Proteomes" id="UP000657385"/>
    </source>
</evidence>
<dbReference type="InterPro" id="IPR029058">
    <property type="entry name" value="AB_hydrolase_fold"/>
</dbReference>
<name>A0A931B431_9ACTN</name>
<dbReference type="InterPro" id="IPR002925">
    <property type="entry name" value="Dienelactn_hydro"/>
</dbReference>
<keyword evidence="5" id="KW-1185">Reference proteome</keyword>
<dbReference type="RefSeq" id="WP_196195137.1">
    <property type="nucleotide sequence ID" value="NZ_JADPRT010000007.1"/>
</dbReference>
<sequence length="257" mass="27596">MSFRKGHQVDWAGEHRTSEHAAERSFVIRRGPSPVPGTVWTPVGRPGPVPLVLLGHGGSGHRRSDRILTTAERVTRSGHAAVAIDGPFHGDRVPSPLTPPGYQALIAAEGVDRVLDRMADDWLAARDVLVGTGVADPERQAYVGLSMGTRFGLAAAVGLGESLRCAVFGKFGVQSAPDLDPGLQSPDRALQDAARITAPVLFHLQWDDGLFPRQGQLDLFDAFASPDKELHAFPGPHGHTPPRAPDLRHAFLDRHLG</sequence>
<dbReference type="SUPFAM" id="SSF53474">
    <property type="entry name" value="alpha/beta-Hydrolases"/>
    <property type="match status" value="1"/>
</dbReference>
<dbReference type="PANTHER" id="PTHR22946">
    <property type="entry name" value="DIENELACTONE HYDROLASE DOMAIN-CONTAINING PROTEIN-RELATED"/>
    <property type="match status" value="1"/>
</dbReference>
<feature type="domain" description="Dienelactone hydrolase" evidence="3">
    <location>
        <begin position="37"/>
        <end position="239"/>
    </location>
</feature>
<evidence type="ECO:0000256" key="2">
    <source>
        <dbReference type="SAM" id="MobiDB-lite"/>
    </source>
</evidence>
<gene>
    <name evidence="4" type="ORF">I2501_18180</name>
</gene>
<proteinExistence type="inferred from homology"/>
<keyword evidence="4" id="KW-0378">Hydrolase</keyword>
<evidence type="ECO:0000313" key="4">
    <source>
        <dbReference type="EMBL" id="MBF9069954.1"/>
    </source>
</evidence>
<comment type="caution">
    <text evidence="4">The sequence shown here is derived from an EMBL/GenBank/DDBJ whole genome shotgun (WGS) entry which is preliminary data.</text>
</comment>
<dbReference type="AlphaFoldDB" id="A0A931B431"/>
<dbReference type="Proteomes" id="UP000657385">
    <property type="component" value="Unassembled WGS sequence"/>
</dbReference>
<reference evidence="4" key="1">
    <citation type="submission" date="2020-11" db="EMBL/GenBank/DDBJ databases">
        <title>Isolation and identification of active actinomycetes.</title>
        <authorList>
            <person name="Yu B."/>
        </authorList>
    </citation>
    <scope>NUCLEOTIDE SEQUENCE</scope>
    <source>
        <strain evidence="4">NEAU-YB345</strain>
    </source>
</reference>
<accession>A0A931B431</accession>
<dbReference type="EMBL" id="JADPRT010000007">
    <property type="protein sequence ID" value="MBF9069954.1"/>
    <property type="molecule type" value="Genomic_DNA"/>
</dbReference>